<evidence type="ECO:0000259" key="3">
    <source>
        <dbReference type="PROSITE" id="PS50883"/>
    </source>
</evidence>
<dbReference type="SMART" id="SM00052">
    <property type="entry name" value="EAL"/>
    <property type="match status" value="1"/>
</dbReference>
<dbReference type="InterPro" id="IPR001633">
    <property type="entry name" value="EAL_dom"/>
</dbReference>
<dbReference type="EMBL" id="PIPR01000002">
    <property type="protein sequence ID" value="RUO39583.1"/>
    <property type="molecule type" value="Genomic_DNA"/>
</dbReference>
<evidence type="ECO:0000256" key="1">
    <source>
        <dbReference type="ARBA" id="ARBA00001946"/>
    </source>
</evidence>
<dbReference type="SUPFAM" id="SSF55073">
    <property type="entry name" value="Nucleotide cyclase"/>
    <property type="match status" value="1"/>
</dbReference>
<gene>
    <name evidence="5" type="ORF">CWE22_09820</name>
</gene>
<feature type="domain" description="EAL" evidence="3">
    <location>
        <begin position="484"/>
        <end position="739"/>
    </location>
</feature>
<sequence>MSESDSSMAENRRLAALRATKLLDTPNEARFDRWVQLARQTFDVPIALVSFVDADRQWFKAKSGLSVQETPRSLSFCSHAIQQRDIMVVEDATQDARFKDNRFVHDDPGIRFYAGAPLQTPNGEQVGTLCILDTRVRQLTESQLTTLRALGDAVQAEMNLRAYQSAAEDLIQQQSETSETNQRLQEREQRLSSIYDLAPVGISICNADGQLIEANHAAEAILNQSMEALTHRQIDDPDWRIFDERGFILAPQDFASSRALRERRPVTNQIMKLEQGAYSVWLSVSASPLPDGGAIIVYSDISDLKQQQDRIRYLAAHDQLTGLCNRSEFMHELDGRIAVARNTDQTLSVITFDINHFKEINESAGHAIGDQLLLEVAKRLQRHVRSRDLIARIGGDEFAIITFHHEAEIEALIERLLAQLSQAYEIQSAEFRINISAGVATLPRHSDSADVLLRRADMAMFHAKTMDLPYCRYHEALNNFYLRRIALVEGLEYAIRTSALRTYLQPQLNIQTGQLVGAEVLLRWQDPDFGWVSPAEFIPLAEERGLICRITQYVIRNVLQQLQIWREEGLEMCGRVGINISIRDLEQPQFVEELLEQVATSGCHPKQLELEITETAFMRDPEVALATLTKLHEAGFSLAIDDFGIGHSVLNYLKQIQADVLKIDISFTRELLTSAADKAIIQTIIATANIFGMKTLAEGVESAEQAQELRRLGCDYAQGYWYGEPQPIADFEANWLRDGRAAGCETSNS</sequence>
<dbReference type="Pfam" id="PF00990">
    <property type="entry name" value="GGDEF"/>
    <property type="match status" value="1"/>
</dbReference>
<dbReference type="NCBIfam" id="TIGR00229">
    <property type="entry name" value="sensory_box"/>
    <property type="match status" value="1"/>
</dbReference>
<dbReference type="Pfam" id="PF00563">
    <property type="entry name" value="EAL"/>
    <property type="match status" value="1"/>
</dbReference>
<dbReference type="SUPFAM" id="SSF55785">
    <property type="entry name" value="PYP-like sensor domain (PAS domain)"/>
    <property type="match status" value="1"/>
</dbReference>
<dbReference type="InterPro" id="IPR035965">
    <property type="entry name" value="PAS-like_dom_sf"/>
</dbReference>
<dbReference type="InterPro" id="IPR000014">
    <property type="entry name" value="PAS"/>
</dbReference>
<dbReference type="Gene3D" id="3.30.450.20">
    <property type="entry name" value="PAS domain"/>
    <property type="match status" value="1"/>
</dbReference>
<dbReference type="Proteomes" id="UP000287766">
    <property type="component" value="Unassembled WGS sequence"/>
</dbReference>
<keyword evidence="6" id="KW-1185">Reference proteome</keyword>
<dbReference type="GO" id="GO:0003824">
    <property type="term" value="F:catalytic activity"/>
    <property type="evidence" value="ECO:0007669"/>
    <property type="project" value="UniProtKB-ARBA"/>
</dbReference>
<dbReference type="Pfam" id="PF13188">
    <property type="entry name" value="PAS_8"/>
    <property type="match status" value="1"/>
</dbReference>
<dbReference type="SUPFAM" id="SSF55781">
    <property type="entry name" value="GAF domain-like"/>
    <property type="match status" value="1"/>
</dbReference>
<dbReference type="InterPro" id="IPR035919">
    <property type="entry name" value="EAL_sf"/>
</dbReference>
<dbReference type="SMART" id="SM00065">
    <property type="entry name" value="GAF"/>
    <property type="match status" value="1"/>
</dbReference>
<dbReference type="InterPro" id="IPR043128">
    <property type="entry name" value="Rev_trsase/Diguanyl_cyclase"/>
</dbReference>
<dbReference type="InterPro" id="IPR000160">
    <property type="entry name" value="GGDEF_dom"/>
</dbReference>
<dbReference type="PANTHER" id="PTHR44757">
    <property type="entry name" value="DIGUANYLATE CYCLASE DGCP"/>
    <property type="match status" value="1"/>
</dbReference>
<dbReference type="RefSeq" id="WP_169931300.1">
    <property type="nucleotide sequence ID" value="NZ_PIPR01000002.1"/>
</dbReference>
<dbReference type="InterPro" id="IPR052155">
    <property type="entry name" value="Biofilm_reg_signaling"/>
</dbReference>
<dbReference type="Gene3D" id="3.30.70.270">
    <property type="match status" value="1"/>
</dbReference>
<dbReference type="SUPFAM" id="SSF141868">
    <property type="entry name" value="EAL domain-like"/>
    <property type="match status" value="1"/>
</dbReference>
<dbReference type="InterPro" id="IPR003018">
    <property type="entry name" value="GAF"/>
</dbReference>
<dbReference type="NCBIfam" id="TIGR00254">
    <property type="entry name" value="GGDEF"/>
    <property type="match status" value="1"/>
</dbReference>
<organism evidence="5 6">
    <name type="scientific">Pseudidiomarina aestuarii</name>
    <dbReference type="NCBI Taxonomy" id="624146"/>
    <lineage>
        <taxon>Bacteria</taxon>
        <taxon>Pseudomonadati</taxon>
        <taxon>Pseudomonadota</taxon>
        <taxon>Gammaproteobacteria</taxon>
        <taxon>Alteromonadales</taxon>
        <taxon>Idiomarinaceae</taxon>
        <taxon>Pseudidiomarina</taxon>
    </lineage>
</organism>
<dbReference type="PANTHER" id="PTHR44757:SF2">
    <property type="entry name" value="BIOFILM ARCHITECTURE MAINTENANCE PROTEIN MBAA"/>
    <property type="match status" value="1"/>
</dbReference>
<reference evidence="6" key="1">
    <citation type="journal article" date="2018" name="Front. Microbiol.">
        <title>Genome-Based Analysis Reveals the Taxonomy and Diversity of the Family Idiomarinaceae.</title>
        <authorList>
            <person name="Liu Y."/>
            <person name="Lai Q."/>
            <person name="Shao Z."/>
        </authorList>
    </citation>
    <scope>NUCLEOTIDE SEQUENCE [LARGE SCALE GENOMIC DNA]</scope>
    <source>
        <strain evidence="6">KYW314</strain>
    </source>
</reference>
<dbReference type="InterPro" id="IPR029016">
    <property type="entry name" value="GAF-like_dom_sf"/>
</dbReference>
<dbReference type="Gene3D" id="3.30.450.40">
    <property type="match status" value="1"/>
</dbReference>
<comment type="cofactor">
    <cofactor evidence="1">
        <name>Mg(2+)</name>
        <dbReference type="ChEBI" id="CHEBI:18420"/>
    </cofactor>
</comment>
<proteinExistence type="predicted"/>
<dbReference type="Gene3D" id="3.20.20.450">
    <property type="entry name" value="EAL domain"/>
    <property type="match status" value="1"/>
</dbReference>
<dbReference type="FunFam" id="3.30.70.270:FF:000001">
    <property type="entry name" value="Diguanylate cyclase domain protein"/>
    <property type="match status" value="1"/>
</dbReference>
<dbReference type="CDD" id="cd01949">
    <property type="entry name" value="GGDEF"/>
    <property type="match status" value="1"/>
</dbReference>
<evidence type="ECO:0000313" key="6">
    <source>
        <dbReference type="Proteomes" id="UP000287766"/>
    </source>
</evidence>
<comment type="caution">
    <text evidence="5">The sequence shown here is derived from an EMBL/GenBank/DDBJ whole genome shotgun (WGS) entry which is preliminary data.</text>
</comment>
<protein>
    <submittedName>
        <fullName evidence="5">Uncharacterized protein</fullName>
    </submittedName>
</protein>
<dbReference type="InterPro" id="IPR029787">
    <property type="entry name" value="Nucleotide_cyclase"/>
</dbReference>
<dbReference type="Pfam" id="PF01590">
    <property type="entry name" value="GAF"/>
    <property type="match status" value="1"/>
</dbReference>
<feature type="domain" description="GGDEF" evidence="4">
    <location>
        <begin position="345"/>
        <end position="476"/>
    </location>
</feature>
<accession>A0A7Z6ZSQ8</accession>
<evidence type="ECO:0000313" key="5">
    <source>
        <dbReference type="EMBL" id="RUO39583.1"/>
    </source>
</evidence>
<dbReference type="SMART" id="SM00267">
    <property type="entry name" value="GGDEF"/>
    <property type="match status" value="1"/>
</dbReference>
<name>A0A7Z6ZSQ8_9GAMM</name>
<feature type="coiled-coil region" evidence="2">
    <location>
        <begin position="153"/>
        <end position="187"/>
    </location>
</feature>
<evidence type="ECO:0000259" key="4">
    <source>
        <dbReference type="PROSITE" id="PS50887"/>
    </source>
</evidence>
<dbReference type="AlphaFoldDB" id="A0A7Z6ZSQ8"/>
<keyword evidence="2" id="KW-0175">Coiled coil</keyword>
<dbReference type="CDD" id="cd01948">
    <property type="entry name" value="EAL"/>
    <property type="match status" value="1"/>
</dbReference>
<dbReference type="PROSITE" id="PS50883">
    <property type="entry name" value="EAL"/>
    <property type="match status" value="1"/>
</dbReference>
<evidence type="ECO:0000256" key="2">
    <source>
        <dbReference type="SAM" id="Coils"/>
    </source>
</evidence>
<dbReference type="PROSITE" id="PS50887">
    <property type="entry name" value="GGDEF"/>
    <property type="match status" value="1"/>
</dbReference>